<sequence length="102" mass="11449">MLKLHESSDEDEEEGKFKPHPFGVLSITSSASVSGMSENVPKMDSPSSGGGKLPRTLSTSVLRIKPRSSFWDKFWEERSQRNCHGEDLIVTPFEQILASLRR</sequence>
<name>A0A8D8W7E5_9HEMI</name>
<feature type="compositionally biased region" description="Polar residues" evidence="1">
    <location>
        <begin position="26"/>
        <end position="37"/>
    </location>
</feature>
<feature type="region of interest" description="Disordered" evidence="1">
    <location>
        <begin position="1"/>
        <end position="58"/>
    </location>
</feature>
<dbReference type="EMBL" id="HBUF01147434">
    <property type="protein sequence ID" value="CAG6647524.1"/>
    <property type="molecule type" value="Transcribed_RNA"/>
</dbReference>
<proteinExistence type="predicted"/>
<accession>A0A8D8W7E5</accession>
<organism evidence="2">
    <name type="scientific">Cacopsylla melanoneura</name>
    <dbReference type="NCBI Taxonomy" id="428564"/>
    <lineage>
        <taxon>Eukaryota</taxon>
        <taxon>Metazoa</taxon>
        <taxon>Ecdysozoa</taxon>
        <taxon>Arthropoda</taxon>
        <taxon>Hexapoda</taxon>
        <taxon>Insecta</taxon>
        <taxon>Pterygota</taxon>
        <taxon>Neoptera</taxon>
        <taxon>Paraneoptera</taxon>
        <taxon>Hemiptera</taxon>
        <taxon>Sternorrhyncha</taxon>
        <taxon>Psylloidea</taxon>
        <taxon>Psyllidae</taxon>
        <taxon>Psyllinae</taxon>
        <taxon>Cacopsylla</taxon>
    </lineage>
</organism>
<protein>
    <submittedName>
        <fullName evidence="2">Uncharacterized protein</fullName>
    </submittedName>
</protein>
<evidence type="ECO:0000313" key="2">
    <source>
        <dbReference type="EMBL" id="CAG6647524.1"/>
    </source>
</evidence>
<dbReference type="EMBL" id="HBUF01147435">
    <property type="protein sequence ID" value="CAG6647525.1"/>
    <property type="molecule type" value="Transcribed_RNA"/>
</dbReference>
<evidence type="ECO:0000256" key="1">
    <source>
        <dbReference type="SAM" id="MobiDB-lite"/>
    </source>
</evidence>
<reference evidence="2" key="1">
    <citation type="submission" date="2021-05" db="EMBL/GenBank/DDBJ databases">
        <authorList>
            <person name="Alioto T."/>
            <person name="Alioto T."/>
            <person name="Gomez Garrido J."/>
        </authorList>
    </citation>
    <scope>NUCLEOTIDE SEQUENCE</scope>
</reference>
<dbReference type="AlphaFoldDB" id="A0A8D8W7E5"/>
<dbReference type="EMBL" id="HBUF01147433">
    <property type="protein sequence ID" value="CAG6647523.1"/>
    <property type="molecule type" value="Transcribed_RNA"/>
</dbReference>